<dbReference type="AlphaFoldDB" id="A0A9K3D6Y0"/>
<evidence type="ECO:0000256" key="1">
    <source>
        <dbReference type="ARBA" id="ARBA00006484"/>
    </source>
</evidence>
<comment type="similarity">
    <text evidence="1">Belongs to the short-chain dehydrogenases/reductases (SDR) family.</text>
</comment>
<organism evidence="2 3">
    <name type="scientific">Kipferlia bialata</name>
    <dbReference type="NCBI Taxonomy" id="797122"/>
    <lineage>
        <taxon>Eukaryota</taxon>
        <taxon>Metamonada</taxon>
        <taxon>Carpediemonas-like organisms</taxon>
        <taxon>Kipferlia</taxon>
    </lineage>
</organism>
<dbReference type="PANTHER" id="PTHR43943:SF2">
    <property type="entry name" value="DEHYDROGENASE_REDUCTASE 4"/>
    <property type="match status" value="1"/>
</dbReference>
<accession>A0A9K3D6Y0</accession>
<dbReference type="InterPro" id="IPR002347">
    <property type="entry name" value="SDR_fam"/>
</dbReference>
<dbReference type="InterPro" id="IPR036291">
    <property type="entry name" value="NAD(P)-bd_dom_sf"/>
</dbReference>
<dbReference type="SUPFAM" id="SSF51735">
    <property type="entry name" value="NAD(P)-binding Rossmann-fold domains"/>
    <property type="match status" value="1"/>
</dbReference>
<dbReference type="PANTHER" id="PTHR43943">
    <property type="entry name" value="DEHYDROGENASE/REDUCTASE (SDR FAMILY) MEMBER 4"/>
    <property type="match status" value="1"/>
</dbReference>
<dbReference type="OrthoDB" id="1669814at2759"/>
<dbReference type="Gene3D" id="3.40.50.720">
    <property type="entry name" value="NAD(P)-binding Rossmann-like Domain"/>
    <property type="match status" value="1"/>
</dbReference>
<comment type="caution">
    <text evidence="2">The sequence shown here is derived from an EMBL/GenBank/DDBJ whole genome shotgun (WGS) entry which is preliminary data.</text>
</comment>
<dbReference type="EMBL" id="BDIP01005299">
    <property type="protein sequence ID" value="GIQ89672.1"/>
    <property type="molecule type" value="Genomic_DNA"/>
</dbReference>
<sequence length="90" mass="9569">MSYPELLGKVALVTGSTSGIGFAIAREYVAQGCGVIVVSRRQTKVDETVAQLVNYAINDVTPVFGCAADVANDEGIARIIDFCQSLDQEE</sequence>
<reference evidence="2 3" key="1">
    <citation type="journal article" date="2018" name="PLoS ONE">
        <title>The draft genome of Kipferlia bialata reveals reductive genome evolution in fornicate parasites.</title>
        <authorList>
            <person name="Tanifuji G."/>
            <person name="Takabayashi S."/>
            <person name="Kume K."/>
            <person name="Takagi M."/>
            <person name="Nakayama T."/>
            <person name="Kamikawa R."/>
            <person name="Inagaki Y."/>
            <person name="Hashimoto T."/>
        </authorList>
    </citation>
    <scope>NUCLEOTIDE SEQUENCE [LARGE SCALE GENOMIC DNA]</scope>
    <source>
        <strain evidence="2">NY0173</strain>
    </source>
</reference>
<evidence type="ECO:0000313" key="2">
    <source>
        <dbReference type="EMBL" id="GIQ89672.1"/>
    </source>
</evidence>
<dbReference type="Proteomes" id="UP000265618">
    <property type="component" value="Unassembled WGS sequence"/>
</dbReference>
<proteinExistence type="inferred from homology"/>
<keyword evidence="3" id="KW-1185">Reference proteome</keyword>
<evidence type="ECO:0000313" key="3">
    <source>
        <dbReference type="Proteomes" id="UP000265618"/>
    </source>
</evidence>
<name>A0A9K3D6Y0_9EUKA</name>
<dbReference type="Pfam" id="PF00106">
    <property type="entry name" value="adh_short"/>
    <property type="match status" value="1"/>
</dbReference>
<gene>
    <name evidence="2" type="ORF">KIPB_012208</name>
</gene>
<protein>
    <submittedName>
        <fullName evidence="2">Short-chain dehydrogenase/reductase SDR</fullName>
    </submittedName>
</protein>